<gene>
    <name evidence="2" type="ORF">CLUMA_CG011844</name>
</gene>
<dbReference type="Proteomes" id="UP000183832">
    <property type="component" value="Unassembled WGS sequence"/>
</dbReference>
<evidence type="ECO:0000259" key="1">
    <source>
        <dbReference type="SMART" id="SM00587"/>
    </source>
</evidence>
<dbReference type="SUPFAM" id="SSF56112">
    <property type="entry name" value="Protein kinase-like (PK-like)"/>
    <property type="match status" value="1"/>
</dbReference>
<protein>
    <submittedName>
        <fullName evidence="2">CLUMA_CG011844, isoform A</fullName>
    </submittedName>
</protein>
<dbReference type="SMART" id="SM00587">
    <property type="entry name" value="CHK"/>
    <property type="match status" value="1"/>
</dbReference>
<dbReference type="PANTHER" id="PTHR11012">
    <property type="entry name" value="PROTEIN KINASE-LIKE DOMAIN-CONTAINING"/>
    <property type="match status" value="1"/>
</dbReference>
<accession>A0A1J1IDY9</accession>
<reference evidence="2 3" key="1">
    <citation type="submission" date="2015-04" db="EMBL/GenBank/DDBJ databases">
        <authorList>
            <person name="Syromyatnikov M.Y."/>
            <person name="Popov V.N."/>
        </authorList>
    </citation>
    <scope>NUCLEOTIDE SEQUENCE [LARGE SCALE GENOMIC DNA]</scope>
</reference>
<organism evidence="2 3">
    <name type="scientific">Clunio marinus</name>
    <dbReference type="NCBI Taxonomy" id="568069"/>
    <lineage>
        <taxon>Eukaryota</taxon>
        <taxon>Metazoa</taxon>
        <taxon>Ecdysozoa</taxon>
        <taxon>Arthropoda</taxon>
        <taxon>Hexapoda</taxon>
        <taxon>Insecta</taxon>
        <taxon>Pterygota</taxon>
        <taxon>Neoptera</taxon>
        <taxon>Endopterygota</taxon>
        <taxon>Diptera</taxon>
        <taxon>Nematocera</taxon>
        <taxon>Chironomoidea</taxon>
        <taxon>Chironomidae</taxon>
        <taxon>Clunio</taxon>
    </lineage>
</organism>
<dbReference type="InterPro" id="IPR015897">
    <property type="entry name" value="CHK_kinase-like"/>
</dbReference>
<sequence length="440" mass="51170">MLAAKTRLVFDASRVDKIIQSFLSTLKKLIESMSDLTVTPDEVPEWLTSDFFRDTLSLTESFIIRKIKYACERGENFASKIYRVVLSFPNNDKSYIVKSRPIGNGFAEEFTKKFCIFPKEIEMYTHVDKFENIFHEIGFDIGFAPKCIGVKYTPTDILIIEDMNAKGFKTARKSDGLKQPEMEFVLKKLAQFHAASAVHCERNGSFDEKFSRGIYNSDMKEIFDQSYDFNISLIINEFFSKWPTLDKRIIEKMKNWRDFTLDELIRTMKPKPDEFSCLNHGDMWISNILFQYDSNGNVKDCQFIDFQQCVFTSPAIDLLNLIFTSAETETKLQNFEGFVKIYHGHLVDALKVLGYNKTIPTLKWLYLDILDRAFLAVWNSIATLPMCLAENIKESSSDNLLGENEEGKNFKEKIYNNERYRKHLTELLNYFDNRGLVDLC</sequence>
<dbReference type="Gene3D" id="3.90.1200.10">
    <property type="match status" value="1"/>
</dbReference>
<keyword evidence="3" id="KW-1185">Reference proteome</keyword>
<dbReference type="InterPro" id="IPR004119">
    <property type="entry name" value="EcKL"/>
</dbReference>
<dbReference type="InterPro" id="IPR011009">
    <property type="entry name" value="Kinase-like_dom_sf"/>
</dbReference>
<dbReference type="EMBL" id="CVRI01000047">
    <property type="protein sequence ID" value="CRK98487.1"/>
    <property type="molecule type" value="Genomic_DNA"/>
</dbReference>
<evidence type="ECO:0000313" key="2">
    <source>
        <dbReference type="EMBL" id="CRK98487.1"/>
    </source>
</evidence>
<dbReference type="Pfam" id="PF02958">
    <property type="entry name" value="EcKL"/>
    <property type="match status" value="1"/>
</dbReference>
<dbReference type="PANTHER" id="PTHR11012:SF6">
    <property type="entry name" value="CHK DOMAIN OV1-RELATED"/>
    <property type="match status" value="1"/>
</dbReference>
<feature type="domain" description="CHK kinase-like" evidence="1">
    <location>
        <begin position="158"/>
        <end position="352"/>
    </location>
</feature>
<name>A0A1J1IDY9_9DIPT</name>
<dbReference type="OrthoDB" id="191037at2759"/>
<proteinExistence type="predicted"/>
<dbReference type="AlphaFoldDB" id="A0A1J1IDY9"/>
<evidence type="ECO:0000313" key="3">
    <source>
        <dbReference type="Proteomes" id="UP000183832"/>
    </source>
</evidence>